<dbReference type="KEGG" id="axy:AXYL_04592"/>
<dbReference type="Pfam" id="PF05192">
    <property type="entry name" value="MutS_III"/>
    <property type="match status" value="1"/>
</dbReference>
<dbReference type="NCBIfam" id="TIGR01070">
    <property type="entry name" value="mutS1"/>
    <property type="match status" value="1"/>
</dbReference>
<keyword evidence="6 9" id="KW-0238">DNA-binding</keyword>
<dbReference type="Proteomes" id="UP000006876">
    <property type="component" value="Chromosome"/>
</dbReference>
<dbReference type="PIRSF" id="PIRSF037677">
    <property type="entry name" value="DNA_mis_repair_Msh6"/>
    <property type="match status" value="1"/>
</dbReference>
<accession>E3HI48</accession>
<evidence type="ECO:0000256" key="5">
    <source>
        <dbReference type="ARBA" id="ARBA00022840"/>
    </source>
</evidence>
<sequence length="894" mass="97051">MNSATQNTAADAHPGHTPMMQQYLRLKAEAGPLLLFYRMGDFYEMFYEDAERGARLLNLTLTKRGSSNGTPIPMAGLPVHAMEQYLARLVAMGESIAICEQIGDPATSKGPVERRIVRIVTPGTLTDDALLPAKADRALAAVFVGGTARAPRAGLAWLNLASGEFRVTECAPAQLESELHRIAPAEIICAESAEFDFPFEGARARVPDWHFEGDSARAHLLAHFKTDTLAGFDIEDMPAGICAAGALLRYAARTQSQALAHVQSLSAERPGQYVLLDPVTRRNLELTQTLSGEDSPTLFSLLDGCRTPMGSRLLRRWLHHPLRENEQALARQQAISALLAGRMDVEQTFGAAGFGAAGFGSAGLLESLRGALNAFPDIERIAARLALRSVRPRELASLRDALQALPALRDLVEPMADSPRLGELISHLSVDPALAALLVRAIAAEPAVAIRDGGVLAAGFDAELDELRGLAADGGDFLVQLEARERERTGISNLRVEFNRVHGFYIEVTKGQTAKVPEDYRRRQTLKNAERYITPELKTWEDKVLSAQDRALAREKWLFEQLLDVLAEHVRPLSDCAAALAELDTLAALAEHARRHDWIAPELSEQADIDIEAGRHPVVEHAIERFTPNGCRLEPARRMLLITGPNMGGKSTYMRQVALIALLARIGSFVPASRARIGKIDRIFTRIGAADDLAGGRSTFMMEMTEAAAILSASTPNSLVLMDEIGRGTSTYDGLALAWAIACRLLAHNRALTLFATHYFELTRLPAEQPASANVHLAAAESAGGIVFLHEVREGPASRSYGIQVAQRAGVPAAVIRQATRELERLEAQGAPTPQLGLFAAAADADAQAYAEADRTDDLEALDALREELAAVDPDSLTPREALDALYRLKKHLQ</sequence>
<dbReference type="Pfam" id="PF01624">
    <property type="entry name" value="MutS_I"/>
    <property type="match status" value="1"/>
</dbReference>
<dbReference type="STRING" id="762376.AXYL_04592"/>
<dbReference type="SUPFAM" id="SSF52540">
    <property type="entry name" value="P-loop containing nucleoside triphosphate hydrolases"/>
    <property type="match status" value="1"/>
</dbReference>
<dbReference type="HAMAP" id="MF_00096">
    <property type="entry name" value="MutS"/>
    <property type="match status" value="1"/>
</dbReference>
<comment type="function">
    <text evidence="8 9">This protein is involved in the repair of mismatches in DNA. It is possible that it carries out the mismatch recognition step. This protein has a weak ATPase activity.</text>
</comment>
<keyword evidence="5 9" id="KW-0067">ATP-binding</keyword>
<dbReference type="NCBIfam" id="NF003810">
    <property type="entry name" value="PRK05399.1"/>
    <property type="match status" value="1"/>
</dbReference>
<dbReference type="HOGENOM" id="CLU_002472_3_1_4"/>
<dbReference type="InterPro" id="IPR007695">
    <property type="entry name" value="DNA_mismatch_repair_MutS-lik_N"/>
</dbReference>
<dbReference type="GO" id="GO:0006298">
    <property type="term" value="P:mismatch repair"/>
    <property type="evidence" value="ECO:0007669"/>
    <property type="project" value="UniProtKB-UniRule"/>
</dbReference>
<dbReference type="Pfam" id="PF00488">
    <property type="entry name" value="MutS_V"/>
    <property type="match status" value="1"/>
</dbReference>
<dbReference type="GO" id="GO:0030983">
    <property type="term" value="F:mismatched DNA binding"/>
    <property type="evidence" value="ECO:0007669"/>
    <property type="project" value="InterPro"/>
</dbReference>
<dbReference type="SUPFAM" id="SSF53150">
    <property type="entry name" value="DNA repair protein MutS, domain II"/>
    <property type="match status" value="1"/>
</dbReference>
<dbReference type="Gene3D" id="3.40.1170.10">
    <property type="entry name" value="DNA repair protein MutS, domain I"/>
    <property type="match status" value="1"/>
</dbReference>
<dbReference type="InterPro" id="IPR007861">
    <property type="entry name" value="DNA_mismatch_repair_MutS_clamp"/>
</dbReference>
<reference evidence="12 13" key="1">
    <citation type="journal article" date="2011" name="J. Bacteriol.">
        <title>Complete genome sequence of the haloaromatic acid-degrading bacterium Achromobacter xylosoxidans A8.</title>
        <authorList>
            <person name="Strnad H."/>
            <person name="Ridl J."/>
            <person name="Paces J."/>
            <person name="Kolar M."/>
            <person name="Vlcek C."/>
            <person name="Paces V."/>
        </authorList>
    </citation>
    <scope>NUCLEOTIDE SEQUENCE [LARGE SCALE GENOMIC DNA]</scope>
    <source>
        <strain evidence="12 13">A8</strain>
    </source>
</reference>
<evidence type="ECO:0000256" key="3">
    <source>
        <dbReference type="ARBA" id="ARBA00022741"/>
    </source>
</evidence>
<evidence type="ECO:0000256" key="4">
    <source>
        <dbReference type="ARBA" id="ARBA00022763"/>
    </source>
</evidence>
<dbReference type="Gene3D" id="3.40.50.300">
    <property type="entry name" value="P-loop containing nucleotide triphosphate hydrolases"/>
    <property type="match status" value="1"/>
</dbReference>
<keyword evidence="4 9" id="KW-0227">DNA damage</keyword>
<evidence type="ECO:0000259" key="11">
    <source>
        <dbReference type="PROSITE" id="PS00486"/>
    </source>
</evidence>
<keyword evidence="3 9" id="KW-0547">Nucleotide-binding</keyword>
<dbReference type="Gene3D" id="1.10.1420.10">
    <property type="match status" value="2"/>
</dbReference>
<dbReference type="GO" id="GO:0140664">
    <property type="term" value="F:ATP-dependent DNA damage sensor activity"/>
    <property type="evidence" value="ECO:0007669"/>
    <property type="project" value="InterPro"/>
</dbReference>
<dbReference type="EMBL" id="CP002287">
    <property type="protein sequence ID" value="ADP17907.1"/>
    <property type="molecule type" value="Genomic_DNA"/>
</dbReference>
<evidence type="ECO:0000256" key="9">
    <source>
        <dbReference type="HAMAP-Rule" id="MF_00096"/>
    </source>
</evidence>
<dbReference type="InterPro" id="IPR007860">
    <property type="entry name" value="DNA_mmatch_repair_MutS_con_dom"/>
</dbReference>
<dbReference type="GO" id="GO:0005524">
    <property type="term" value="F:ATP binding"/>
    <property type="evidence" value="ECO:0007669"/>
    <property type="project" value="UniProtKB-UniRule"/>
</dbReference>
<dbReference type="InterPro" id="IPR017261">
    <property type="entry name" value="DNA_mismatch_repair_MutS/MSH"/>
</dbReference>
<feature type="domain" description="DNA mismatch repair proteins mutS family" evidence="11">
    <location>
        <begin position="718"/>
        <end position="734"/>
    </location>
</feature>
<dbReference type="PANTHER" id="PTHR11361">
    <property type="entry name" value="DNA MISMATCH REPAIR PROTEIN MUTS FAMILY MEMBER"/>
    <property type="match status" value="1"/>
</dbReference>
<proteinExistence type="inferred from homology"/>
<evidence type="ECO:0000256" key="1">
    <source>
        <dbReference type="ARBA" id="ARBA00006271"/>
    </source>
</evidence>
<dbReference type="InterPro" id="IPR000432">
    <property type="entry name" value="DNA_mismatch_repair_MutS_C"/>
</dbReference>
<dbReference type="Pfam" id="PF05188">
    <property type="entry name" value="MutS_II"/>
    <property type="match status" value="1"/>
</dbReference>
<name>E3HI48_ACHXA</name>
<dbReference type="InterPro" id="IPR016151">
    <property type="entry name" value="DNA_mismatch_repair_MutS_N"/>
</dbReference>
<dbReference type="InterPro" id="IPR005748">
    <property type="entry name" value="DNA_mismatch_repair_MutS"/>
</dbReference>
<evidence type="ECO:0000256" key="2">
    <source>
        <dbReference type="ARBA" id="ARBA00021982"/>
    </source>
</evidence>
<evidence type="ECO:0000256" key="8">
    <source>
        <dbReference type="ARBA" id="ARBA00024647"/>
    </source>
</evidence>
<dbReference type="InterPro" id="IPR027417">
    <property type="entry name" value="P-loop_NTPase"/>
</dbReference>
<dbReference type="CDD" id="cd03284">
    <property type="entry name" value="ABC_MutS1"/>
    <property type="match status" value="1"/>
</dbReference>
<evidence type="ECO:0000256" key="10">
    <source>
        <dbReference type="RuleBase" id="RU003756"/>
    </source>
</evidence>
<comment type="similarity">
    <text evidence="1 9 10">Belongs to the DNA mismatch repair MutS family.</text>
</comment>
<evidence type="ECO:0000256" key="7">
    <source>
        <dbReference type="ARBA" id="ARBA00023204"/>
    </source>
</evidence>
<dbReference type="GO" id="GO:0003684">
    <property type="term" value="F:damaged DNA binding"/>
    <property type="evidence" value="ECO:0007669"/>
    <property type="project" value="UniProtKB-UniRule"/>
</dbReference>
<dbReference type="RefSeq" id="WP_013395213.1">
    <property type="nucleotide sequence ID" value="NC_014640.1"/>
</dbReference>
<protein>
    <recommendedName>
        <fullName evidence="2 9">DNA mismatch repair protein MutS</fullName>
    </recommendedName>
</protein>
<dbReference type="SMART" id="SM00534">
    <property type="entry name" value="MUTSac"/>
    <property type="match status" value="1"/>
</dbReference>
<evidence type="ECO:0000256" key="6">
    <source>
        <dbReference type="ARBA" id="ARBA00023125"/>
    </source>
</evidence>
<dbReference type="FunFam" id="3.40.1170.10:FF:000001">
    <property type="entry name" value="DNA mismatch repair protein MutS"/>
    <property type="match status" value="1"/>
</dbReference>
<dbReference type="InterPro" id="IPR036187">
    <property type="entry name" value="DNA_mismatch_repair_MutS_sf"/>
</dbReference>
<dbReference type="InterPro" id="IPR036678">
    <property type="entry name" value="MutS_con_dom_sf"/>
</dbReference>
<dbReference type="InterPro" id="IPR045076">
    <property type="entry name" value="MutS"/>
</dbReference>
<dbReference type="SMART" id="SM00533">
    <property type="entry name" value="MUTSd"/>
    <property type="match status" value="1"/>
</dbReference>
<dbReference type="Gene3D" id="3.30.420.110">
    <property type="entry name" value="MutS, connector domain"/>
    <property type="match status" value="1"/>
</dbReference>
<feature type="binding site" evidence="9">
    <location>
        <begin position="644"/>
        <end position="651"/>
    </location>
    <ligand>
        <name>ATP</name>
        <dbReference type="ChEBI" id="CHEBI:30616"/>
    </ligand>
</feature>
<dbReference type="PANTHER" id="PTHR11361:SF34">
    <property type="entry name" value="DNA MISMATCH REPAIR PROTEIN MSH1, MITOCHONDRIAL"/>
    <property type="match status" value="1"/>
</dbReference>
<organism evidence="12 13">
    <name type="scientific">Achromobacter xylosoxidans (strain A8)</name>
    <dbReference type="NCBI Taxonomy" id="762376"/>
    <lineage>
        <taxon>Bacteria</taxon>
        <taxon>Pseudomonadati</taxon>
        <taxon>Pseudomonadota</taxon>
        <taxon>Betaproteobacteria</taxon>
        <taxon>Burkholderiales</taxon>
        <taxon>Alcaligenaceae</taxon>
        <taxon>Achromobacter</taxon>
    </lineage>
</organism>
<dbReference type="SUPFAM" id="SSF55271">
    <property type="entry name" value="DNA repair protein MutS, domain I"/>
    <property type="match status" value="1"/>
</dbReference>
<dbReference type="GO" id="GO:0005829">
    <property type="term" value="C:cytosol"/>
    <property type="evidence" value="ECO:0007669"/>
    <property type="project" value="TreeGrafter"/>
</dbReference>
<dbReference type="eggNOG" id="COG0249">
    <property type="taxonomic scope" value="Bacteria"/>
</dbReference>
<keyword evidence="7 9" id="KW-0234">DNA repair</keyword>
<dbReference type="SUPFAM" id="SSF48334">
    <property type="entry name" value="DNA repair protein MutS, domain III"/>
    <property type="match status" value="1"/>
</dbReference>
<dbReference type="Gene3D" id="6.10.140.430">
    <property type="match status" value="1"/>
</dbReference>
<evidence type="ECO:0000313" key="12">
    <source>
        <dbReference type="EMBL" id="ADP17907.1"/>
    </source>
</evidence>
<dbReference type="Pfam" id="PF05190">
    <property type="entry name" value="MutS_IV"/>
    <property type="match status" value="1"/>
</dbReference>
<dbReference type="PROSITE" id="PS00486">
    <property type="entry name" value="DNA_MISMATCH_REPAIR_2"/>
    <property type="match status" value="1"/>
</dbReference>
<dbReference type="AlphaFoldDB" id="E3HI48"/>
<dbReference type="InterPro" id="IPR007696">
    <property type="entry name" value="DNA_mismatch_repair_MutS_core"/>
</dbReference>
<gene>
    <name evidence="9 12" type="primary">mutS</name>
    <name evidence="12" type="ordered locus">AXYL_04592</name>
</gene>
<evidence type="ECO:0000313" key="13">
    <source>
        <dbReference type="Proteomes" id="UP000006876"/>
    </source>
</evidence>